<reference evidence="2 3" key="1">
    <citation type="submission" date="2016-07" db="EMBL/GenBank/DDBJ databases">
        <title>Pervasive Adenine N6-methylation of Active Genes in Fungi.</title>
        <authorList>
            <consortium name="DOE Joint Genome Institute"/>
            <person name="Mondo S.J."/>
            <person name="Dannebaum R.O."/>
            <person name="Kuo R.C."/>
            <person name="Labutti K."/>
            <person name="Haridas S."/>
            <person name="Kuo A."/>
            <person name="Salamov A."/>
            <person name="Ahrendt S.R."/>
            <person name="Lipzen A."/>
            <person name="Sullivan W."/>
            <person name="Andreopoulos W.B."/>
            <person name="Clum A."/>
            <person name="Lindquist E."/>
            <person name="Daum C."/>
            <person name="Ramamoorthy G.K."/>
            <person name="Gryganskyi A."/>
            <person name="Culley D."/>
            <person name="Magnuson J.K."/>
            <person name="James T.Y."/>
            <person name="O'Malley M.A."/>
            <person name="Stajich J.E."/>
            <person name="Spatafora J.W."/>
            <person name="Visel A."/>
            <person name="Grigoriev I.V."/>
        </authorList>
    </citation>
    <scope>NUCLEOTIDE SEQUENCE [LARGE SCALE GENOMIC DNA]</scope>
    <source>
        <strain evidence="2 3">CBS 115471</strain>
    </source>
</reference>
<organism evidence="2 3">
    <name type="scientific">Clohesyomyces aquaticus</name>
    <dbReference type="NCBI Taxonomy" id="1231657"/>
    <lineage>
        <taxon>Eukaryota</taxon>
        <taxon>Fungi</taxon>
        <taxon>Dikarya</taxon>
        <taxon>Ascomycota</taxon>
        <taxon>Pezizomycotina</taxon>
        <taxon>Dothideomycetes</taxon>
        <taxon>Pleosporomycetidae</taxon>
        <taxon>Pleosporales</taxon>
        <taxon>Lindgomycetaceae</taxon>
        <taxon>Clohesyomyces</taxon>
    </lineage>
</organism>
<proteinExistence type="predicted"/>
<feature type="region of interest" description="Disordered" evidence="1">
    <location>
        <begin position="1"/>
        <end position="23"/>
    </location>
</feature>
<name>A0A1Y1ZUL1_9PLEO</name>
<feature type="compositionally biased region" description="Basic residues" evidence="1">
    <location>
        <begin position="155"/>
        <end position="165"/>
    </location>
</feature>
<protein>
    <submittedName>
        <fullName evidence="2">Uncharacterized protein</fullName>
    </submittedName>
</protein>
<evidence type="ECO:0000313" key="2">
    <source>
        <dbReference type="EMBL" id="ORY13931.1"/>
    </source>
</evidence>
<dbReference type="Proteomes" id="UP000193144">
    <property type="component" value="Unassembled WGS sequence"/>
</dbReference>
<dbReference type="AlphaFoldDB" id="A0A1Y1ZUL1"/>
<feature type="compositionally biased region" description="Basic and acidic residues" evidence="1">
    <location>
        <begin position="171"/>
        <end position="183"/>
    </location>
</feature>
<feature type="compositionally biased region" description="Basic and acidic residues" evidence="1">
    <location>
        <begin position="113"/>
        <end position="124"/>
    </location>
</feature>
<feature type="region of interest" description="Disordered" evidence="1">
    <location>
        <begin position="153"/>
        <end position="183"/>
    </location>
</feature>
<accession>A0A1Y1ZUL1</accession>
<gene>
    <name evidence="2" type="ORF">BCR34DRAFT_586149</name>
</gene>
<feature type="region of interest" description="Disordered" evidence="1">
    <location>
        <begin position="32"/>
        <end position="51"/>
    </location>
</feature>
<comment type="caution">
    <text evidence="2">The sequence shown here is derived from an EMBL/GenBank/DDBJ whole genome shotgun (WGS) entry which is preliminary data.</text>
</comment>
<keyword evidence="3" id="KW-1185">Reference proteome</keyword>
<feature type="region of interest" description="Disordered" evidence="1">
    <location>
        <begin position="97"/>
        <end position="137"/>
    </location>
</feature>
<evidence type="ECO:0000256" key="1">
    <source>
        <dbReference type="SAM" id="MobiDB-lite"/>
    </source>
</evidence>
<dbReference type="EMBL" id="MCFA01000037">
    <property type="protein sequence ID" value="ORY13931.1"/>
    <property type="molecule type" value="Genomic_DNA"/>
</dbReference>
<sequence>MCSDVAGGQQPSSGAPRNDPCSVRRRWVKHHEALCPPNSARNPSISPQPSPGDRLSSVLLFLCFKRLLVKKPTSCRTRYGPPGDRPVAGLATQEAKSLPGTATGGSKSPTTRSNEDTATKRDTHLPTAPSASTPTGLLNEEIVPLHFISLMMKTSRSRPQPRRPRVPSVSRHGDFVRHRGHDY</sequence>
<evidence type="ECO:0000313" key="3">
    <source>
        <dbReference type="Proteomes" id="UP000193144"/>
    </source>
</evidence>